<dbReference type="Proteomes" id="UP000616724">
    <property type="component" value="Unassembled WGS sequence"/>
</dbReference>
<reference evidence="1 2" key="1">
    <citation type="submission" date="2021-01" db="EMBL/GenBank/DDBJ databases">
        <title>Whole genome shotgun sequence of Planobispora longispora NBRC 13918.</title>
        <authorList>
            <person name="Komaki H."/>
            <person name="Tamura T."/>
        </authorList>
    </citation>
    <scope>NUCLEOTIDE SEQUENCE [LARGE SCALE GENOMIC DNA]</scope>
    <source>
        <strain evidence="1 2">NBRC 13918</strain>
    </source>
</reference>
<protein>
    <submittedName>
        <fullName evidence="1">Uncharacterized protein</fullName>
    </submittedName>
</protein>
<accession>A0A8J3RMP4</accession>
<organism evidence="1 2">
    <name type="scientific">Planobispora longispora</name>
    <dbReference type="NCBI Taxonomy" id="28887"/>
    <lineage>
        <taxon>Bacteria</taxon>
        <taxon>Bacillati</taxon>
        <taxon>Actinomycetota</taxon>
        <taxon>Actinomycetes</taxon>
        <taxon>Streptosporangiales</taxon>
        <taxon>Streptosporangiaceae</taxon>
        <taxon>Planobispora</taxon>
    </lineage>
</organism>
<keyword evidence="2" id="KW-1185">Reference proteome</keyword>
<proteinExistence type="predicted"/>
<name>A0A8J3RMP4_9ACTN</name>
<sequence length="77" mass="8668">MWTEPRPLHVIDRVIHEFVADARAACPKELATDVSFSPSGGRLNYEDPVRSRGPARLKPYVGILQVRELPARRLMSA</sequence>
<evidence type="ECO:0000313" key="2">
    <source>
        <dbReference type="Proteomes" id="UP000616724"/>
    </source>
</evidence>
<gene>
    <name evidence="1" type="ORF">Plo01_28630</name>
</gene>
<dbReference type="EMBL" id="BOOH01000021">
    <property type="protein sequence ID" value="GIH76434.1"/>
    <property type="molecule type" value="Genomic_DNA"/>
</dbReference>
<comment type="caution">
    <text evidence="1">The sequence shown here is derived from an EMBL/GenBank/DDBJ whole genome shotgun (WGS) entry which is preliminary data.</text>
</comment>
<evidence type="ECO:0000313" key="1">
    <source>
        <dbReference type="EMBL" id="GIH76434.1"/>
    </source>
</evidence>
<dbReference type="AlphaFoldDB" id="A0A8J3RMP4"/>